<feature type="domain" description="Glycosyltransferase subfamily 4-like N-terminal" evidence="1">
    <location>
        <begin position="27"/>
        <end position="171"/>
    </location>
</feature>
<protein>
    <recommendedName>
        <fullName evidence="1">Glycosyltransferase subfamily 4-like N-terminal domain-containing protein</fullName>
    </recommendedName>
</protein>
<organism evidence="2 3">
    <name type="scientific">Bordetella genomosp. 7</name>
    <dbReference type="NCBI Taxonomy" id="1416805"/>
    <lineage>
        <taxon>Bacteria</taxon>
        <taxon>Pseudomonadati</taxon>
        <taxon>Pseudomonadota</taxon>
        <taxon>Betaproteobacteria</taxon>
        <taxon>Burkholderiales</taxon>
        <taxon>Alcaligenaceae</taxon>
        <taxon>Bordetella</taxon>
    </lineage>
</organism>
<dbReference type="Proteomes" id="UP000216947">
    <property type="component" value="Unassembled WGS sequence"/>
</dbReference>
<comment type="caution">
    <text evidence="2">The sequence shown here is derived from an EMBL/GenBank/DDBJ whole genome shotgun (WGS) entry which is preliminary data.</text>
</comment>
<evidence type="ECO:0000313" key="3">
    <source>
        <dbReference type="Proteomes" id="UP000216947"/>
    </source>
</evidence>
<accession>A0A261QVX4</accession>
<reference evidence="3" key="1">
    <citation type="submission" date="2017-05" db="EMBL/GenBank/DDBJ databases">
        <title>Complete and WGS of Bordetella genogroups.</title>
        <authorList>
            <person name="Spilker T."/>
            <person name="Lipuma J."/>
        </authorList>
    </citation>
    <scope>NUCLEOTIDE SEQUENCE [LARGE SCALE GENOMIC DNA]</scope>
    <source>
        <strain evidence="3">AU18089</strain>
    </source>
</reference>
<dbReference type="PANTHER" id="PTHR12526">
    <property type="entry name" value="GLYCOSYLTRANSFERASE"/>
    <property type="match status" value="1"/>
</dbReference>
<dbReference type="Pfam" id="PF13579">
    <property type="entry name" value="Glyco_trans_4_4"/>
    <property type="match status" value="1"/>
</dbReference>
<name>A0A261QVX4_9BORD</name>
<dbReference type="Gene3D" id="3.40.50.2000">
    <property type="entry name" value="Glycogen Phosphorylase B"/>
    <property type="match status" value="2"/>
</dbReference>
<sequence length="387" mass="43478">MAVKALHLVRNNFVSDSRILKETRSLVESSVVNELEVVALGDGYLPEREALGPGRSVWRVPLATRARLPKDLASQSAKYAEWAARIIRRHGGVQWDIIHCHDLSPLPIAAALQKRTGARLIYDAHELETEMMDLRGVRQRLSRWTERRLMPRVDAMITVSPSIVQWYAQKYPGLDVTLVRNIPNRPPATAAPYPWRQELGVPDDARLFIYVGNLARGRGIPFLLQVFQRPECRHHLLFMGSGALSRDIEAARAACPRIHLHPPVPLADVVPRVAGADIGLSLLEDACLSYRYALPNKLFECLQGGVPVMVNDLPDQAAIVRDTGAGWVGTYSADEFAAVVDSIDAEDFQRKREAARRAALALDWRYEAQRLIDLYRRVLAPGWQRSR</sequence>
<gene>
    <name evidence="2" type="ORF">CAL19_17850</name>
</gene>
<dbReference type="EMBL" id="NEVK01000008">
    <property type="protein sequence ID" value="OZI16542.1"/>
    <property type="molecule type" value="Genomic_DNA"/>
</dbReference>
<dbReference type="Pfam" id="PF13692">
    <property type="entry name" value="Glyco_trans_1_4"/>
    <property type="match status" value="1"/>
</dbReference>
<evidence type="ECO:0000313" key="2">
    <source>
        <dbReference type="EMBL" id="OZI16542.1"/>
    </source>
</evidence>
<proteinExistence type="predicted"/>
<dbReference type="RefSeq" id="WP_094797568.1">
    <property type="nucleotide sequence ID" value="NZ_NEVK01000008.1"/>
</dbReference>
<dbReference type="GO" id="GO:0016757">
    <property type="term" value="F:glycosyltransferase activity"/>
    <property type="evidence" value="ECO:0007669"/>
    <property type="project" value="UniProtKB-ARBA"/>
</dbReference>
<evidence type="ECO:0000259" key="1">
    <source>
        <dbReference type="Pfam" id="PF13579"/>
    </source>
</evidence>
<keyword evidence="3" id="KW-1185">Reference proteome</keyword>
<dbReference type="SUPFAM" id="SSF53756">
    <property type="entry name" value="UDP-Glycosyltransferase/glycogen phosphorylase"/>
    <property type="match status" value="1"/>
</dbReference>
<dbReference type="AlphaFoldDB" id="A0A261QVX4"/>
<dbReference type="InterPro" id="IPR028098">
    <property type="entry name" value="Glyco_trans_4-like_N"/>
</dbReference>